<evidence type="ECO:0000256" key="1">
    <source>
        <dbReference type="ARBA" id="ARBA00009437"/>
    </source>
</evidence>
<dbReference type="Pfam" id="PF03466">
    <property type="entry name" value="LysR_substrate"/>
    <property type="match status" value="1"/>
</dbReference>
<dbReference type="SUPFAM" id="SSF46785">
    <property type="entry name" value="Winged helix' DNA-binding domain"/>
    <property type="match status" value="1"/>
</dbReference>
<dbReference type="InterPro" id="IPR000847">
    <property type="entry name" value="LysR_HTH_N"/>
</dbReference>
<dbReference type="EMBL" id="SWMS01000004">
    <property type="protein sequence ID" value="TKG72006.1"/>
    <property type="molecule type" value="Genomic_DNA"/>
</dbReference>
<evidence type="ECO:0000256" key="2">
    <source>
        <dbReference type="ARBA" id="ARBA00023015"/>
    </source>
</evidence>
<dbReference type="PRINTS" id="PR00039">
    <property type="entry name" value="HTHLYSR"/>
</dbReference>
<reference evidence="6 7" key="1">
    <citation type="journal article" date="2015" name="Antonie Van Leeuwenhoek">
        <title>Prauserella endophytica sp. nov., an endophytic actinobacterium isolated from Tamarix taklamakanensis.</title>
        <authorList>
            <person name="Liu J.M."/>
            <person name="Habden X."/>
            <person name="Guo L."/>
            <person name="Tuo L."/>
            <person name="Jiang Z.K."/>
            <person name="Liu S.W."/>
            <person name="Liu X.F."/>
            <person name="Chen L."/>
            <person name="Li R.F."/>
            <person name="Zhang Y.Q."/>
            <person name="Sun C.H."/>
        </authorList>
    </citation>
    <scope>NUCLEOTIDE SEQUENCE [LARGE SCALE GENOMIC DNA]</scope>
    <source>
        <strain evidence="6 7">CGMCC 4.7182</strain>
    </source>
</reference>
<protein>
    <submittedName>
        <fullName evidence="6">LysR family transcriptional regulator</fullName>
    </submittedName>
</protein>
<gene>
    <name evidence="6" type="ORF">FCN18_09755</name>
</gene>
<dbReference type="SUPFAM" id="SSF53850">
    <property type="entry name" value="Periplasmic binding protein-like II"/>
    <property type="match status" value="1"/>
</dbReference>
<keyword evidence="4" id="KW-0804">Transcription</keyword>
<organism evidence="6 7">
    <name type="scientific">Prauserella endophytica</name>
    <dbReference type="NCBI Taxonomy" id="1592324"/>
    <lineage>
        <taxon>Bacteria</taxon>
        <taxon>Bacillati</taxon>
        <taxon>Actinomycetota</taxon>
        <taxon>Actinomycetes</taxon>
        <taxon>Pseudonocardiales</taxon>
        <taxon>Pseudonocardiaceae</taxon>
        <taxon>Prauserella</taxon>
        <taxon>Prauserella coralliicola group</taxon>
    </lineage>
</organism>
<proteinExistence type="inferred from homology"/>
<dbReference type="PANTHER" id="PTHR30346:SF29">
    <property type="entry name" value="LYSR SUBSTRATE-BINDING"/>
    <property type="match status" value="1"/>
</dbReference>
<dbReference type="InterPro" id="IPR036388">
    <property type="entry name" value="WH-like_DNA-bd_sf"/>
</dbReference>
<dbReference type="PANTHER" id="PTHR30346">
    <property type="entry name" value="TRANSCRIPTIONAL DUAL REGULATOR HCAR-RELATED"/>
    <property type="match status" value="1"/>
</dbReference>
<comment type="similarity">
    <text evidence="1">Belongs to the LysR transcriptional regulatory family.</text>
</comment>
<dbReference type="PROSITE" id="PS50931">
    <property type="entry name" value="HTH_LYSR"/>
    <property type="match status" value="1"/>
</dbReference>
<dbReference type="Proteomes" id="UP000309992">
    <property type="component" value="Unassembled WGS sequence"/>
</dbReference>
<keyword evidence="7" id="KW-1185">Reference proteome</keyword>
<evidence type="ECO:0000313" key="7">
    <source>
        <dbReference type="Proteomes" id="UP000309992"/>
    </source>
</evidence>
<dbReference type="CDD" id="cd05466">
    <property type="entry name" value="PBP2_LTTR_substrate"/>
    <property type="match status" value="1"/>
</dbReference>
<dbReference type="InterPro" id="IPR005119">
    <property type="entry name" value="LysR_subst-bd"/>
</dbReference>
<keyword evidence="3" id="KW-0238">DNA-binding</keyword>
<evidence type="ECO:0000256" key="4">
    <source>
        <dbReference type="ARBA" id="ARBA00023163"/>
    </source>
</evidence>
<keyword evidence="2" id="KW-0805">Transcription regulation</keyword>
<dbReference type="Gene3D" id="3.40.190.10">
    <property type="entry name" value="Periplasmic binding protein-like II"/>
    <property type="match status" value="2"/>
</dbReference>
<evidence type="ECO:0000259" key="5">
    <source>
        <dbReference type="PROSITE" id="PS50931"/>
    </source>
</evidence>
<name>A0ABY2S8J4_9PSEU</name>
<evidence type="ECO:0000256" key="3">
    <source>
        <dbReference type="ARBA" id="ARBA00023125"/>
    </source>
</evidence>
<accession>A0ABY2S8J4</accession>
<sequence length="285" mass="29215">MDVTFGQLRALLAIAEHGSFTGAAPALGLTQSAVSRTVAALERQLGGVLVVRRRDGASLTPFGREVAGHASGALDHLRAMEELSRREAVSGLRVGTIGSAAVRLVPAAVTALRAEWPAAEVLVVRGEDDELAAWLRDDTIDLAVTSAPVSGAQAEFADEFLAVLPGNHPLTHAGAVPLAALVAAGVADPGGTCGPRLAEGFAAHGVDWAPAHVVRDPETVLAMAAAGITAGVVPSASVGTPPRGAVLLPLDPPLRRTLYVRHAPGHRLAARLTELLAAPELVRRG</sequence>
<comment type="caution">
    <text evidence="6">The sequence shown here is derived from an EMBL/GenBank/DDBJ whole genome shotgun (WGS) entry which is preliminary data.</text>
</comment>
<feature type="domain" description="HTH lysR-type" evidence="5">
    <location>
        <begin position="1"/>
        <end position="60"/>
    </location>
</feature>
<dbReference type="Pfam" id="PF00126">
    <property type="entry name" value="HTH_1"/>
    <property type="match status" value="1"/>
</dbReference>
<dbReference type="InterPro" id="IPR036390">
    <property type="entry name" value="WH_DNA-bd_sf"/>
</dbReference>
<dbReference type="Gene3D" id="1.10.10.10">
    <property type="entry name" value="Winged helix-like DNA-binding domain superfamily/Winged helix DNA-binding domain"/>
    <property type="match status" value="1"/>
</dbReference>
<evidence type="ECO:0000313" key="6">
    <source>
        <dbReference type="EMBL" id="TKG72006.1"/>
    </source>
</evidence>